<feature type="compositionally biased region" description="Polar residues" evidence="2">
    <location>
        <begin position="38"/>
        <end position="102"/>
    </location>
</feature>
<feature type="region of interest" description="Disordered" evidence="2">
    <location>
        <begin position="866"/>
        <end position="918"/>
    </location>
</feature>
<feature type="region of interest" description="Disordered" evidence="2">
    <location>
        <begin position="948"/>
        <end position="967"/>
    </location>
</feature>
<name>A0A9P6QJA1_9FUNG</name>
<evidence type="ECO:0000256" key="1">
    <source>
        <dbReference type="SAM" id="Coils"/>
    </source>
</evidence>
<comment type="caution">
    <text evidence="3">The sequence shown here is derived from an EMBL/GenBank/DDBJ whole genome shotgun (WGS) entry which is preliminary data.</text>
</comment>
<dbReference type="EMBL" id="JAAAJA010000008">
    <property type="protein sequence ID" value="KAG0267081.1"/>
    <property type="molecule type" value="Genomic_DNA"/>
</dbReference>
<evidence type="ECO:0000313" key="3">
    <source>
        <dbReference type="EMBL" id="KAG0267081.1"/>
    </source>
</evidence>
<feature type="compositionally biased region" description="Polar residues" evidence="2">
    <location>
        <begin position="259"/>
        <end position="270"/>
    </location>
</feature>
<dbReference type="OrthoDB" id="2405973at2759"/>
<gene>
    <name evidence="3" type="ORF">BG011_009153</name>
</gene>
<evidence type="ECO:0000256" key="2">
    <source>
        <dbReference type="SAM" id="MobiDB-lite"/>
    </source>
</evidence>
<organism evidence="3 4">
    <name type="scientific">Mortierella polycephala</name>
    <dbReference type="NCBI Taxonomy" id="41804"/>
    <lineage>
        <taxon>Eukaryota</taxon>
        <taxon>Fungi</taxon>
        <taxon>Fungi incertae sedis</taxon>
        <taxon>Mucoromycota</taxon>
        <taxon>Mortierellomycotina</taxon>
        <taxon>Mortierellomycetes</taxon>
        <taxon>Mortierellales</taxon>
        <taxon>Mortierellaceae</taxon>
        <taxon>Mortierella</taxon>
    </lineage>
</organism>
<keyword evidence="4" id="KW-1185">Reference proteome</keyword>
<protein>
    <submittedName>
        <fullName evidence="3">Uncharacterized protein</fullName>
    </submittedName>
</protein>
<feature type="region of interest" description="Disordered" evidence="2">
    <location>
        <begin position="1"/>
        <end position="112"/>
    </location>
</feature>
<proteinExistence type="predicted"/>
<reference evidence="3" key="1">
    <citation type="journal article" date="2020" name="Fungal Divers.">
        <title>Resolving the Mortierellaceae phylogeny through synthesis of multi-gene phylogenetics and phylogenomics.</title>
        <authorList>
            <person name="Vandepol N."/>
            <person name="Liber J."/>
            <person name="Desiro A."/>
            <person name="Na H."/>
            <person name="Kennedy M."/>
            <person name="Barry K."/>
            <person name="Grigoriev I.V."/>
            <person name="Miller A.N."/>
            <person name="O'Donnell K."/>
            <person name="Stajich J.E."/>
            <person name="Bonito G."/>
        </authorList>
    </citation>
    <scope>NUCLEOTIDE SEQUENCE</scope>
    <source>
        <strain evidence="3">KOD948</strain>
    </source>
</reference>
<dbReference type="AlphaFoldDB" id="A0A9P6QJA1"/>
<feature type="coiled-coil region" evidence="1">
    <location>
        <begin position="670"/>
        <end position="711"/>
    </location>
</feature>
<feature type="coiled-coil region" evidence="1">
    <location>
        <begin position="738"/>
        <end position="812"/>
    </location>
</feature>
<feature type="compositionally biased region" description="Polar residues" evidence="2">
    <location>
        <begin position="904"/>
        <end position="914"/>
    </location>
</feature>
<feature type="region of interest" description="Disordered" evidence="2">
    <location>
        <begin position="998"/>
        <end position="1020"/>
    </location>
</feature>
<feature type="region of interest" description="Disordered" evidence="2">
    <location>
        <begin position="197"/>
        <end position="270"/>
    </location>
</feature>
<feature type="compositionally biased region" description="Polar residues" evidence="2">
    <location>
        <begin position="1008"/>
        <end position="1020"/>
    </location>
</feature>
<keyword evidence="1" id="KW-0175">Coiled coil</keyword>
<feature type="coiled-coil region" evidence="1">
    <location>
        <begin position="382"/>
        <end position="501"/>
    </location>
</feature>
<dbReference type="Proteomes" id="UP000726737">
    <property type="component" value="Unassembled WGS sequence"/>
</dbReference>
<accession>A0A9P6QJA1</accession>
<sequence>MSSPPPPNDNGAPSARTPTRPLSISILGQRPLLHRLTRQGSPRFQGWKPSNDTTSKGNRRSSCSNKDTSNKENSPSEKQSTFTFRTSYSGLNNRRPTPSILTRTPFMPGTSTRMTPLAVEVTPTYFPLSPDLARPATTAELSGPLSDAQGPYMILPNEERVTEHLQSTHASDNDQIHGGRNLTENETEEHRLNDMLDDLQGSHKPQSSTTVAEELAESGTFDGELPQLVSQPPIDARPTSHTPAVPSTRRKQVDHTRVHGQNQTNAINSNETLQKDIPALKQHLSYLSVAFDHMEMGMKAMRDGLQTSHIQDQEMRCRIEALQSRVLQLSELNAILKHKLQGASAMSDKHCEEISLLCSERDRLRREAQTKELDSIKRTCRVQELEKEHERLVALEARLRKGMDEQERTLKDRCLKADKETHDNAEQVKDLKATIQRLQESCQDLSKDRDSLRATCLDHSQSSSKLQEEWSLEKQRLLSKINELQDVIDESRRHCQQQADKILGHQEKHVELQQSLEDQDKKLHVQMELVEKQGQTITHLVSEAEKVKDNLDKEYKTQTRSNELERQSFLSKVECLETKYNALVQDTKKPSMASINVGTADDPECDSYLQLAQLQRSFNVMKSENDEMAAVLTSSKAQLAAVLKDNLSLAQALNTRTDTELVEQAQRQENIELSNQISTANSECQRLQSANNRLQEDIGKFQLENERLKESKATNVAQMDSIIKDYTARFEDIRMRDKVESQNQIQKNQYQLRELESNLEQKITEHAKEKEDLEREWGVKIEDMKSSHRTEISNLQDRIKELQDISATAQSMQDSPMRLSEIAKMSYIRSESSIGDIFKWPQDVELSVTSPHQSQTDVMAAQVESGMVASSGSKKKRKSAQSTPTKGNLDDSQGARKVQKRTPSRITRSQTSPADGSVIATDMVSAMEPSTSIVTLRLGARAAKLEDASKSGAATATSIATEDHNDDDVNDFEIKGYIAPPVPKRSYGSSGRRLLIDAMEAHAAESPTKGSGNKSNRIAR</sequence>
<evidence type="ECO:0000313" key="4">
    <source>
        <dbReference type="Proteomes" id="UP000726737"/>
    </source>
</evidence>